<evidence type="ECO:0000256" key="6">
    <source>
        <dbReference type="PROSITE-ProRule" id="PRU10141"/>
    </source>
</evidence>
<dbReference type="Proteomes" id="UP000720189">
    <property type="component" value="Unassembled WGS sequence"/>
</dbReference>
<dbReference type="PANTHER" id="PTHR45646:SF11">
    <property type="entry name" value="SERINE_THREONINE-PROTEIN KINASE DOA"/>
    <property type="match status" value="1"/>
</dbReference>
<reference evidence="8" key="1">
    <citation type="journal article" date="2021" name="Nat. Commun.">
        <title>Genetic determinants of endophytism in the Arabidopsis root mycobiome.</title>
        <authorList>
            <person name="Mesny F."/>
            <person name="Miyauchi S."/>
            <person name="Thiergart T."/>
            <person name="Pickel B."/>
            <person name="Atanasova L."/>
            <person name="Karlsson M."/>
            <person name="Huettel B."/>
            <person name="Barry K.W."/>
            <person name="Haridas S."/>
            <person name="Chen C."/>
            <person name="Bauer D."/>
            <person name="Andreopoulos W."/>
            <person name="Pangilinan J."/>
            <person name="LaButti K."/>
            <person name="Riley R."/>
            <person name="Lipzen A."/>
            <person name="Clum A."/>
            <person name="Drula E."/>
            <person name="Henrissat B."/>
            <person name="Kohler A."/>
            <person name="Grigoriev I.V."/>
            <person name="Martin F.M."/>
            <person name="Hacquard S."/>
        </authorList>
    </citation>
    <scope>NUCLEOTIDE SEQUENCE</scope>
    <source>
        <strain evidence="8">MPI-CAGE-AT-0023</strain>
    </source>
</reference>
<accession>A0A9P9K9G8</accession>
<dbReference type="PANTHER" id="PTHR45646">
    <property type="entry name" value="SERINE/THREONINE-PROTEIN KINASE DOA-RELATED"/>
    <property type="match status" value="1"/>
</dbReference>
<keyword evidence="3 6" id="KW-0547">Nucleotide-binding</keyword>
<proteinExistence type="predicted"/>
<dbReference type="GO" id="GO:0005524">
    <property type="term" value="F:ATP binding"/>
    <property type="evidence" value="ECO:0007669"/>
    <property type="project" value="UniProtKB-UniRule"/>
</dbReference>
<keyword evidence="1" id="KW-0723">Serine/threonine-protein kinase</keyword>
<dbReference type="InterPro" id="IPR011009">
    <property type="entry name" value="Kinase-like_dom_sf"/>
</dbReference>
<evidence type="ECO:0000313" key="9">
    <source>
        <dbReference type="Proteomes" id="UP000720189"/>
    </source>
</evidence>
<dbReference type="SMART" id="SM00220">
    <property type="entry name" value="S_TKc"/>
    <property type="match status" value="1"/>
</dbReference>
<comment type="caution">
    <text evidence="8">The sequence shown here is derived from an EMBL/GenBank/DDBJ whole genome shotgun (WGS) entry which is preliminary data.</text>
</comment>
<dbReference type="GO" id="GO:0004674">
    <property type="term" value="F:protein serine/threonine kinase activity"/>
    <property type="evidence" value="ECO:0007669"/>
    <property type="project" value="UniProtKB-KW"/>
</dbReference>
<dbReference type="InterPro" id="IPR051175">
    <property type="entry name" value="CLK_kinases"/>
</dbReference>
<evidence type="ECO:0000259" key="7">
    <source>
        <dbReference type="PROSITE" id="PS50011"/>
    </source>
</evidence>
<dbReference type="Pfam" id="PF07714">
    <property type="entry name" value="PK_Tyr_Ser-Thr"/>
    <property type="match status" value="1"/>
</dbReference>
<keyword evidence="9" id="KW-1185">Reference proteome</keyword>
<feature type="domain" description="Protein kinase" evidence="7">
    <location>
        <begin position="47"/>
        <end position="388"/>
    </location>
</feature>
<keyword evidence="5 6" id="KW-0067">ATP-binding</keyword>
<keyword evidence="2" id="KW-0808">Transferase</keyword>
<evidence type="ECO:0000256" key="2">
    <source>
        <dbReference type="ARBA" id="ARBA00022679"/>
    </source>
</evidence>
<dbReference type="PROSITE" id="PS50011">
    <property type="entry name" value="PROTEIN_KINASE_DOM"/>
    <property type="match status" value="1"/>
</dbReference>
<dbReference type="InterPro" id="IPR017441">
    <property type="entry name" value="Protein_kinase_ATP_BS"/>
</dbReference>
<dbReference type="GO" id="GO:0043484">
    <property type="term" value="P:regulation of RNA splicing"/>
    <property type="evidence" value="ECO:0007669"/>
    <property type="project" value="TreeGrafter"/>
</dbReference>
<dbReference type="OrthoDB" id="5979581at2759"/>
<dbReference type="RefSeq" id="XP_046050554.1">
    <property type="nucleotide sequence ID" value="XM_046197670.1"/>
</dbReference>
<dbReference type="Gene3D" id="1.10.510.10">
    <property type="entry name" value="Transferase(Phosphotransferase) domain 1"/>
    <property type="match status" value="1"/>
</dbReference>
<dbReference type="InterPro" id="IPR001245">
    <property type="entry name" value="Ser-Thr/Tyr_kinase_cat_dom"/>
</dbReference>
<organism evidence="8 9">
    <name type="scientific">Fusarium redolens</name>
    <dbReference type="NCBI Taxonomy" id="48865"/>
    <lineage>
        <taxon>Eukaryota</taxon>
        <taxon>Fungi</taxon>
        <taxon>Dikarya</taxon>
        <taxon>Ascomycota</taxon>
        <taxon>Pezizomycotina</taxon>
        <taxon>Sordariomycetes</taxon>
        <taxon>Hypocreomycetidae</taxon>
        <taxon>Hypocreales</taxon>
        <taxon>Nectriaceae</taxon>
        <taxon>Fusarium</taxon>
        <taxon>Fusarium redolens species complex</taxon>
    </lineage>
</organism>
<evidence type="ECO:0000256" key="1">
    <source>
        <dbReference type="ARBA" id="ARBA00022527"/>
    </source>
</evidence>
<dbReference type="SUPFAM" id="SSF56112">
    <property type="entry name" value="Protein kinase-like (PK-like)"/>
    <property type="match status" value="1"/>
</dbReference>
<evidence type="ECO:0000256" key="5">
    <source>
        <dbReference type="ARBA" id="ARBA00022840"/>
    </source>
</evidence>
<dbReference type="GO" id="GO:0005634">
    <property type="term" value="C:nucleus"/>
    <property type="evidence" value="ECO:0007669"/>
    <property type="project" value="TreeGrafter"/>
</dbReference>
<protein>
    <submittedName>
        <fullName evidence="8">Kinase-like domain-containing protein</fullName>
    </submittedName>
</protein>
<sequence>MPTQDSALDDVQTEDECDVEDSCEPINRYEEGLYLPICIGEVLAGRYRIEHKLGHGGFSTVWMAYDMFKAKDVALKIMTADSGGEREFRTQNELISCVPDTSRLLIYQDTFVIPGATRAAHRVLVFPLKGPNLRDYAQPTSTIVRRSAAKQLLQALQALHDGWIVHRDLNSANVMFGLSPFETATGVATKYQFLGRPRKMELPTNQVLCRDGQFVMPMTPKDSLVEHTITFGDFGLAISSGTEVDFKLQAPAGYCAPERMHKINPSFASDMWSYMCIFAELYLKWPLFAGGLFGGGFRSVVELMVRVLGPLPLSWKGSYEGGGEVDERWYDQSKMPEPEMSLESRVTRSRDTVEPAEQQLVLSILRRGFCYLPEQRLSAGELLEDASFKALYGQVSRTAENGAG</sequence>
<evidence type="ECO:0000256" key="4">
    <source>
        <dbReference type="ARBA" id="ARBA00022777"/>
    </source>
</evidence>
<dbReference type="PROSITE" id="PS00107">
    <property type="entry name" value="PROTEIN_KINASE_ATP"/>
    <property type="match status" value="1"/>
</dbReference>
<keyword evidence="4 8" id="KW-0418">Kinase</keyword>
<dbReference type="GeneID" id="70227624"/>
<gene>
    <name evidence="8" type="ORF">BKA55DRAFT_663588</name>
</gene>
<dbReference type="InterPro" id="IPR000719">
    <property type="entry name" value="Prot_kinase_dom"/>
</dbReference>
<evidence type="ECO:0000313" key="8">
    <source>
        <dbReference type="EMBL" id="KAH7254307.1"/>
    </source>
</evidence>
<dbReference type="Gene3D" id="3.30.200.20">
    <property type="entry name" value="Phosphorylase Kinase, domain 1"/>
    <property type="match status" value="1"/>
</dbReference>
<dbReference type="AlphaFoldDB" id="A0A9P9K9G8"/>
<evidence type="ECO:0000256" key="3">
    <source>
        <dbReference type="ARBA" id="ARBA00022741"/>
    </source>
</evidence>
<dbReference type="EMBL" id="JAGMUX010000007">
    <property type="protein sequence ID" value="KAH7254307.1"/>
    <property type="molecule type" value="Genomic_DNA"/>
</dbReference>
<name>A0A9P9K9G8_FUSRE</name>
<feature type="binding site" evidence="6">
    <location>
        <position position="76"/>
    </location>
    <ligand>
        <name>ATP</name>
        <dbReference type="ChEBI" id="CHEBI:30616"/>
    </ligand>
</feature>